<reference evidence="1" key="1">
    <citation type="journal article" date="2015" name="Nature">
        <title>Complex archaea that bridge the gap between prokaryotes and eukaryotes.</title>
        <authorList>
            <person name="Spang A."/>
            <person name="Saw J.H."/>
            <person name="Jorgensen S.L."/>
            <person name="Zaremba-Niedzwiedzka K."/>
            <person name="Martijn J."/>
            <person name="Lind A.E."/>
            <person name="van Eijk R."/>
            <person name="Schleper C."/>
            <person name="Guy L."/>
            <person name="Ettema T.J."/>
        </authorList>
    </citation>
    <scope>NUCLEOTIDE SEQUENCE</scope>
</reference>
<accession>A0A0F9N5B9</accession>
<dbReference type="AlphaFoldDB" id="A0A0F9N5B9"/>
<proteinExistence type="predicted"/>
<protein>
    <submittedName>
        <fullName evidence="1">Uncharacterized protein</fullName>
    </submittedName>
</protein>
<comment type="caution">
    <text evidence="1">The sequence shown here is derived from an EMBL/GenBank/DDBJ whole genome shotgun (WGS) entry which is preliminary data.</text>
</comment>
<feature type="non-terminal residue" evidence="1">
    <location>
        <position position="529"/>
    </location>
</feature>
<organism evidence="1">
    <name type="scientific">marine sediment metagenome</name>
    <dbReference type="NCBI Taxonomy" id="412755"/>
    <lineage>
        <taxon>unclassified sequences</taxon>
        <taxon>metagenomes</taxon>
        <taxon>ecological metagenomes</taxon>
    </lineage>
</organism>
<sequence length="529" mass="59865">MQYITLESVTPDGLAGLANTAAKGGWRLMGPVLPVPHPMSETTYLGTMELTMEDMLDSIKYKQRSDPDPEDLLRLYATVRRRLPWAQVYEGGARRGLGRVPKISPWMRGETWLRHRTALLLGQIGRHGEAATLTAPAIDRENRVHGERTCLLSAIDHYARTGKTLPPDVLIDPDFPRGWWKDPPVSFRPDSRTREIRPRRPLKVGGQNVPGIDTPQWEASRPLIAPSGYVFTALRLFPIAEGTSEGTVWAQVRLWGIARDIVRNRERLSVARTKGLLCDDLPHAGMLDLKWWISTEGPDTPPVLVRGLRVVAKLKKIETPGAVRVQCTNTWLLRIDVDGSLVRWYPGLVGPLAPGRHTLKVSPCIRGSIYEPWTGEVTVRAGQVTPLTIELPMRRDSAWSAWQSTLVGRDYAGFNHRLHKPRRAPVLLLDDQAIRILWSHWGDLWSSVSTDGKTYSRPRKLPSPVSTAWLETAPLLALHESGRFVLVFVSDRDAQHRKLVYFTWSRDFRNWSAPMQIPDRNTQRWGTIR</sequence>
<evidence type="ECO:0000313" key="1">
    <source>
        <dbReference type="EMBL" id="KKM76687.1"/>
    </source>
</evidence>
<dbReference type="EMBL" id="LAZR01008764">
    <property type="protein sequence ID" value="KKM76687.1"/>
    <property type="molecule type" value="Genomic_DNA"/>
</dbReference>
<name>A0A0F9N5B9_9ZZZZ</name>
<gene>
    <name evidence="1" type="ORF">LCGC14_1377600</name>
</gene>